<dbReference type="Proteomes" id="UP000579531">
    <property type="component" value="Unassembled WGS sequence"/>
</dbReference>
<proteinExistence type="predicted"/>
<dbReference type="PRINTS" id="PR00412">
    <property type="entry name" value="EPOXHYDRLASE"/>
</dbReference>
<dbReference type="RefSeq" id="WP_184853669.1">
    <property type="nucleotide sequence ID" value="NZ_BAABFE010000005.1"/>
</dbReference>
<dbReference type="InterPro" id="IPR000073">
    <property type="entry name" value="AB_hydrolase_1"/>
</dbReference>
<accession>A0AA89QG57</accession>
<dbReference type="InterPro" id="IPR029058">
    <property type="entry name" value="AB_hydrolase_fold"/>
</dbReference>
<evidence type="ECO:0000256" key="1">
    <source>
        <dbReference type="ARBA" id="ARBA00022801"/>
    </source>
</evidence>
<dbReference type="PANTHER" id="PTHR43329">
    <property type="entry name" value="EPOXIDE HYDROLASE"/>
    <property type="match status" value="1"/>
</dbReference>
<evidence type="ECO:0000313" key="5">
    <source>
        <dbReference type="Proteomes" id="UP000579531"/>
    </source>
</evidence>
<dbReference type="AlphaFoldDB" id="A0AA89QG57"/>
<keyword evidence="1" id="KW-0378">Hydrolase</keyword>
<dbReference type="InterPro" id="IPR000639">
    <property type="entry name" value="Epox_hydrolase-like"/>
</dbReference>
<dbReference type="GeneID" id="93843662"/>
<sequence>MTFTVTDVPDLPAGFTGTFTSHTVETCELTLHTVSGGDGPPLLLLPGWPQFWYSWRLIMPALAERFTVVAADLRGMDASDKPATGYDAAALADDMAALMTALGHDRFAVVGYDLGMLVGYALAASHRERVTGLVGAESILPGLSPSPPLLSDPATNEFLWHFAFNRLADINERMVAGREEIYFGYNLTSKTAAPGAIPQQAIDVYVDQLRDPAALHASFGYYRTLDTSAEQILRWRDEGPLSIPVLAIGGQHSTGTMPEETMRLVATDVTGLVIPGAGHFLPEEAPEDWARRCWTSCADPATFLVGADGAWSAGESTPACRTPSTSTRARPTAGGAGPVRQSTTGAARPGEGPCRRR</sequence>
<reference evidence="4 5" key="1">
    <citation type="submission" date="2020-08" db="EMBL/GenBank/DDBJ databases">
        <title>Sequencing the genomes of 1000 actinobacteria strains.</title>
        <authorList>
            <person name="Klenk H.-P."/>
        </authorList>
    </citation>
    <scope>NUCLEOTIDE SEQUENCE [LARGE SCALE GENOMIC DNA]</scope>
    <source>
        <strain evidence="4 5">DSM 40129</strain>
    </source>
</reference>
<name>A0AA89QG57_STRCU</name>
<dbReference type="SUPFAM" id="SSF53474">
    <property type="entry name" value="alpha/beta-Hydrolases"/>
    <property type="match status" value="1"/>
</dbReference>
<dbReference type="Pfam" id="PF00561">
    <property type="entry name" value="Abhydrolase_1"/>
    <property type="match status" value="1"/>
</dbReference>
<feature type="domain" description="AB hydrolase-1" evidence="3">
    <location>
        <begin position="40"/>
        <end position="286"/>
    </location>
</feature>
<protein>
    <submittedName>
        <fullName evidence="4">Pimeloyl-ACP methyl ester carboxylesterase</fullName>
    </submittedName>
</protein>
<organism evidence="4 5">
    <name type="scientific">Streptomyces collinus</name>
    <dbReference type="NCBI Taxonomy" id="42684"/>
    <lineage>
        <taxon>Bacteria</taxon>
        <taxon>Bacillati</taxon>
        <taxon>Actinomycetota</taxon>
        <taxon>Actinomycetes</taxon>
        <taxon>Kitasatosporales</taxon>
        <taxon>Streptomycetaceae</taxon>
        <taxon>Streptomyces</taxon>
    </lineage>
</organism>
<gene>
    <name evidence="4" type="ORF">HNR72_007244</name>
</gene>
<evidence type="ECO:0000313" key="4">
    <source>
        <dbReference type="EMBL" id="MBB5816216.1"/>
    </source>
</evidence>
<dbReference type="EMBL" id="JACHLX010000001">
    <property type="protein sequence ID" value="MBB5816216.1"/>
    <property type="molecule type" value="Genomic_DNA"/>
</dbReference>
<feature type="region of interest" description="Disordered" evidence="2">
    <location>
        <begin position="313"/>
        <end position="357"/>
    </location>
</feature>
<comment type="caution">
    <text evidence="4">The sequence shown here is derived from an EMBL/GenBank/DDBJ whole genome shotgun (WGS) entry which is preliminary data.</text>
</comment>
<dbReference type="Gene3D" id="3.40.50.1820">
    <property type="entry name" value="alpha/beta hydrolase"/>
    <property type="match status" value="1"/>
</dbReference>
<dbReference type="GO" id="GO:0016787">
    <property type="term" value="F:hydrolase activity"/>
    <property type="evidence" value="ECO:0007669"/>
    <property type="project" value="UniProtKB-KW"/>
</dbReference>
<evidence type="ECO:0000259" key="3">
    <source>
        <dbReference type="Pfam" id="PF00561"/>
    </source>
</evidence>
<keyword evidence="5" id="KW-1185">Reference proteome</keyword>
<feature type="compositionally biased region" description="Low complexity" evidence="2">
    <location>
        <begin position="321"/>
        <end position="333"/>
    </location>
</feature>
<evidence type="ECO:0000256" key="2">
    <source>
        <dbReference type="SAM" id="MobiDB-lite"/>
    </source>
</evidence>